<dbReference type="PROSITE" id="PS01302">
    <property type="entry name" value="UPF0758"/>
    <property type="match status" value="1"/>
</dbReference>
<evidence type="ECO:0000256" key="2">
    <source>
        <dbReference type="ARBA" id="ARBA00022723"/>
    </source>
</evidence>
<dbReference type="RefSeq" id="WP_275594653.1">
    <property type="nucleotide sequence ID" value="NZ_CP102381.1"/>
</dbReference>
<comment type="similarity">
    <text evidence="6">Belongs to the UPF0758 family.</text>
</comment>
<keyword evidence="2" id="KW-0479">Metal-binding</keyword>
<dbReference type="SUPFAM" id="SSF47781">
    <property type="entry name" value="RuvA domain 2-like"/>
    <property type="match status" value="1"/>
</dbReference>
<dbReference type="InterPro" id="IPR001405">
    <property type="entry name" value="UPF0758"/>
</dbReference>
<dbReference type="NCBIfam" id="NF000642">
    <property type="entry name" value="PRK00024.1"/>
    <property type="match status" value="1"/>
</dbReference>
<keyword evidence="4" id="KW-0862">Zinc</keyword>
<dbReference type="Proteomes" id="UP001222275">
    <property type="component" value="Chromosome"/>
</dbReference>
<dbReference type="NCBIfam" id="TIGR00608">
    <property type="entry name" value="radc"/>
    <property type="match status" value="1"/>
</dbReference>
<proteinExistence type="inferred from homology"/>
<organism evidence="8 9">
    <name type="scientific">Thiomicrorhabdus lithotrophica</name>
    <dbReference type="NCBI Taxonomy" id="2949997"/>
    <lineage>
        <taxon>Bacteria</taxon>
        <taxon>Pseudomonadati</taxon>
        <taxon>Pseudomonadota</taxon>
        <taxon>Gammaproteobacteria</taxon>
        <taxon>Thiotrichales</taxon>
        <taxon>Piscirickettsiaceae</taxon>
        <taxon>Thiomicrorhabdus</taxon>
    </lineage>
</organism>
<accession>A0ABY8C8U8</accession>
<evidence type="ECO:0000259" key="7">
    <source>
        <dbReference type="PROSITE" id="PS50249"/>
    </source>
</evidence>
<keyword evidence="5" id="KW-0482">Metalloprotease</keyword>
<evidence type="ECO:0000256" key="1">
    <source>
        <dbReference type="ARBA" id="ARBA00022670"/>
    </source>
</evidence>
<dbReference type="PROSITE" id="PS50249">
    <property type="entry name" value="MPN"/>
    <property type="match status" value="1"/>
</dbReference>
<dbReference type="InterPro" id="IPR010994">
    <property type="entry name" value="RuvA_2-like"/>
</dbReference>
<dbReference type="EMBL" id="CP102381">
    <property type="protein sequence ID" value="WEJ62396.1"/>
    <property type="molecule type" value="Genomic_DNA"/>
</dbReference>
<dbReference type="PANTHER" id="PTHR30471">
    <property type="entry name" value="DNA REPAIR PROTEIN RADC"/>
    <property type="match status" value="1"/>
</dbReference>
<evidence type="ECO:0000256" key="5">
    <source>
        <dbReference type="ARBA" id="ARBA00023049"/>
    </source>
</evidence>
<evidence type="ECO:0000256" key="4">
    <source>
        <dbReference type="ARBA" id="ARBA00022833"/>
    </source>
</evidence>
<protein>
    <submittedName>
        <fullName evidence="8">DNA repair protein RadC</fullName>
    </submittedName>
</protein>
<evidence type="ECO:0000313" key="8">
    <source>
        <dbReference type="EMBL" id="WEJ62396.1"/>
    </source>
</evidence>
<dbReference type="SUPFAM" id="SSF102712">
    <property type="entry name" value="JAB1/MPN domain"/>
    <property type="match status" value="1"/>
</dbReference>
<dbReference type="Pfam" id="PF04002">
    <property type="entry name" value="RadC"/>
    <property type="match status" value="1"/>
</dbReference>
<keyword evidence="3" id="KW-0378">Hydrolase</keyword>
<reference evidence="8 9" key="1">
    <citation type="submission" date="2022-06" db="EMBL/GenBank/DDBJ databases">
        <title>Thiomicrohabdus sp. nov, an obligately chemolithoautotrophic, sulfur-oxidizing bacterium isolated from beach of Guanyin Mountain. Amoy.</title>
        <authorList>
            <person name="Zhu H."/>
        </authorList>
    </citation>
    <scope>NUCLEOTIDE SEQUENCE [LARGE SCALE GENOMIC DNA]</scope>
    <source>
        <strain evidence="8 9">XGS-01</strain>
    </source>
</reference>
<name>A0ABY8C8U8_9GAMM</name>
<evidence type="ECO:0000313" key="9">
    <source>
        <dbReference type="Proteomes" id="UP001222275"/>
    </source>
</evidence>
<gene>
    <name evidence="8" type="primary">radC</name>
    <name evidence="8" type="ORF">NR989_10295</name>
</gene>
<dbReference type="InterPro" id="IPR025657">
    <property type="entry name" value="RadC_JAB"/>
</dbReference>
<dbReference type="InterPro" id="IPR020891">
    <property type="entry name" value="UPF0758_CS"/>
</dbReference>
<sequence length="226" mass="25505">MAITDWHENDRPREKLIKFGEQHLSDAELLAIFLRVGVKGKSAVDLAQDLLNEFGSLHNLLNANETEFCKAKGLGQAKYVQMRAVLEMSRRHFESGLQKSDAFTSPELVANYLSHELAHQTRERFGLLLLDQQHQLISFKILFEGTINQAEVHAREVVKSVLEHNAAAVILTHNHPSGDPTPSNADIQLTNTLTQALDLIEVRTLDHIIIGDKGRWYSFAQHNKMP</sequence>
<dbReference type="Pfam" id="PF20582">
    <property type="entry name" value="UPF0758_N"/>
    <property type="match status" value="1"/>
</dbReference>
<dbReference type="InterPro" id="IPR046778">
    <property type="entry name" value="UPF0758_N"/>
</dbReference>
<dbReference type="Gene3D" id="1.10.150.20">
    <property type="entry name" value="5' to 3' exonuclease, C-terminal subdomain"/>
    <property type="match status" value="1"/>
</dbReference>
<evidence type="ECO:0000256" key="3">
    <source>
        <dbReference type="ARBA" id="ARBA00022801"/>
    </source>
</evidence>
<dbReference type="PANTHER" id="PTHR30471:SF3">
    <property type="entry name" value="UPF0758 PROTEIN YEES-RELATED"/>
    <property type="match status" value="1"/>
</dbReference>
<dbReference type="InterPro" id="IPR037518">
    <property type="entry name" value="MPN"/>
</dbReference>
<dbReference type="Gene3D" id="3.40.140.10">
    <property type="entry name" value="Cytidine Deaminase, domain 2"/>
    <property type="match status" value="1"/>
</dbReference>
<dbReference type="CDD" id="cd08071">
    <property type="entry name" value="MPN_DUF2466"/>
    <property type="match status" value="1"/>
</dbReference>
<keyword evidence="9" id="KW-1185">Reference proteome</keyword>
<keyword evidence="1" id="KW-0645">Protease</keyword>
<evidence type="ECO:0000256" key="6">
    <source>
        <dbReference type="RuleBase" id="RU003797"/>
    </source>
</evidence>
<feature type="domain" description="MPN" evidence="7">
    <location>
        <begin position="102"/>
        <end position="225"/>
    </location>
</feature>